<keyword evidence="3 6" id="KW-0812">Transmembrane</keyword>
<dbReference type="NCBIfam" id="TIGR00374">
    <property type="entry name" value="flippase-like domain"/>
    <property type="match status" value="1"/>
</dbReference>
<comment type="caution">
    <text evidence="7">The sequence shown here is derived from an EMBL/GenBank/DDBJ whole genome shotgun (WGS) entry which is preliminary data.</text>
</comment>
<evidence type="ECO:0000256" key="5">
    <source>
        <dbReference type="ARBA" id="ARBA00023136"/>
    </source>
</evidence>
<name>A0A327S9Y3_9SPHI</name>
<organism evidence="7 8">
    <name type="scientific">Pedobacter cryoconitis</name>
    <dbReference type="NCBI Taxonomy" id="188932"/>
    <lineage>
        <taxon>Bacteria</taxon>
        <taxon>Pseudomonadati</taxon>
        <taxon>Bacteroidota</taxon>
        <taxon>Sphingobacteriia</taxon>
        <taxon>Sphingobacteriales</taxon>
        <taxon>Sphingobacteriaceae</taxon>
        <taxon>Pedobacter</taxon>
    </lineage>
</organism>
<feature type="transmembrane region" description="Helical" evidence="6">
    <location>
        <begin position="155"/>
        <end position="177"/>
    </location>
</feature>
<keyword evidence="2" id="KW-1003">Cell membrane</keyword>
<evidence type="ECO:0000256" key="1">
    <source>
        <dbReference type="ARBA" id="ARBA00004651"/>
    </source>
</evidence>
<keyword evidence="4 6" id="KW-1133">Transmembrane helix</keyword>
<dbReference type="AlphaFoldDB" id="A0A327S9Y3"/>
<feature type="transmembrane region" description="Helical" evidence="6">
    <location>
        <begin position="255"/>
        <end position="276"/>
    </location>
</feature>
<dbReference type="Pfam" id="PF03706">
    <property type="entry name" value="LPG_synthase_TM"/>
    <property type="match status" value="1"/>
</dbReference>
<sequence>MKIKLFSPSKIIFYVIAVCFFYLAVRYIGKLKDIKDLMMQMSPFWLLLTIGAQIGTYLLNALIMGNLIKKQPGSTGFYVLFKMSIVIMFVNQALPTGGLSGNGYLFNQLVKQNVPRQIAFTALVLETISYYAAIMLLLLFFYGWYLLFETHFTSVINYVVLLGFIFYTTLTILVLVLSKRRTISFVLRKLGKYGWIKRYIKKAGLLSLRNDNERISQMLRKNKRAILNAVLLQLMIIFCDVITVFALVKGFHIDMSFALITLALLLSLVIGALPISPGSLIVYESAMTYFFTTFGAPIHAALIITLLCRFFTFWAPIPIGMFLYRNLERALKYDRNKELLVKG</sequence>
<dbReference type="RefSeq" id="WP_111636043.1">
    <property type="nucleotide sequence ID" value="NZ_QLLR01000037.1"/>
</dbReference>
<feature type="transmembrane region" description="Helical" evidence="6">
    <location>
        <begin position="44"/>
        <end position="63"/>
    </location>
</feature>
<protein>
    <submittedName>
        <fullName evidence="7">Uncharacterized protein (TIRG00374 family)</fullName>
    </submittedName>
</protein>
<feature type="transmembrane region" description="Helical" evidence="6">
    <location>
        <begin position="12"/>
        <end position="29"/>
    </location>
</feature>
<dbReference type="OrthoDB" id="9814270at2"/>
<dbReference type="Proteomes" id="UP000249754">
    <property type="component" value="Unassembled WGS sequence"/>
</dbReference>
<evidence type="ECO:0000256" key="3">
    <source>
        <dbReference type="ARBA" id="ARBA00022692"/>
    </source>
</evidence>
<keyword evidence="5 6" id="KW-0472">Membrane</keyword>
<feature type="transmembrane region" description="Helical" evidence="6">
    <location>
        <begin position="128"/>
        <end position="148"/>
    </location>
</feature>
<feature type="transmembrane region" description="Helical" evidence="6">
    <location>
        <begin position="225"/>
        <end position="248"/>
    </location>
</feature>
<gene>
    <name evidence="7" type="ORF">LY11_04727</name>
</gene>
<feature type="transmembrane region" description="Helical" evidence="6">
    <location>
        <begin position="296"/>
        <end position="324"/>
    </location>
</feature>
<proteinExistence type="predicted"/>
<dbReference type="InterPro" id="IPR022791">
    <property type="entry name" value="L-PG_synthase/AglD"/>
</dbReference>
<dbReference type="GO" id="GO:0005886">
    <property type="term" value="C:plasma membrane"/>
    <property type="evidence" value="ECO:0007669"/>
    <property type="project" value="UniProtKB-SubCell"/>
</dbReference>
<evidence type="ECO:0000313" key="8">
    <source>
        <dbReference type="Proteomes" id="UP000249754"/>
    </source>
</evidence>
<evidence type="ECO:0000256" key="2">
    <source>
        <dbReference type="ARBA" id="ARBA00022475"/>
    </source>
</evidence>
<dbReference type="PANTHER" id="PTHR39087">
    <property type="entry name" value="UPF0104 MEMBRANE PROTEIN MJ1595"/>
    <property type="match status" value="1"/>
</dbReference>
<accession>A0A327S9Y3</accession>
<evidence type="ECO:0000313" key="7">
    <source>
        <dbReference type="EMBL" id="RAJ22587.1"/>
    </source>
</evidence>
<comment type="subcellular location">
    <subcellularLocation>
        <location evidence="1">Cell membrane</location>
        <topology evidence="1">Multi-pass membrane protein</topology>
    </subcellularLocation>
</comment>
<dbReference type="EMBL" id="QLLR01000037">
    <property type="protein sequence ID" value="RAJ22587.1"/>
    <property type="molecule type" value="Genomic_DNA"/>
</dbReference>
<reference evidence="7 8" key="1">
    <citation type="submission" date="2018-06" db="EMBL/GenBank/DDBJ databases">
        <title>Genomic Encyclopedia of Archaeal and Bacterial Type Strains, Phase II (KMG-II): from individual species to whole genera.</title>
        <authorList>
            <person name="Goeker M."/>
        </authorList>
    </citation>
    <scope>NUCLEOTIDE SEQUENCE [LARGE SCALE GENOMIC DNA]</scope>
    <source>
        <strain evidence="7 8">DSM 14825</strain>
    </source>
</reference>
<evidence type="ECO:0000256" key="4">
    <source>
        <dbReference type="ARBA" id="ARBA00022989"/>
    </source>
</evidence>
<evidence type="ECO:0000256" key="6">
    <source>
        <dbReference type="SAM" id="Phobius"/>
    </source>
</evidence>
<dbReference type="PANTHER" id="PTHR39087:SF2">
    <property type="entry name" value="UPF0104 MEMBRANE PROTEIN MJ1595"/>
    <property type="match status" value="1"/>
</dbReference>